<accession>A0A197JCS5</accession>
<evidence type="ECO:0000313" key="8">
    <source>
        <dbReference type="Proteomes" id="UP000078512"/>
    </source>
</evidence>
<keyword evidence="2" id="KW-0285">Flavoprotein</keyword>
<dbReference type="InterPro" id="IPR050562">
    <property type="entry name" value="FAD_mOase_fung"/>
</dbReference>
<dbReference type="GO" id="GO:0071949">
    <property type="term" value="F:FAD binding"/>
    <property type="evidence" value="ECO:0007669"/>
    <property type="project" value="InterPro"/>
</dbReference>
<dbReference type="Pfam" id="PF01494">
    <property type="entry name" value="FAD_binding_3"/>
    <property type="match status" value="2"/>
</dbReference>
<keyword evidence="5" id="KW-0732">Signal</keyword>
<organism evidence="7 8">
    <name type="scientific">Linnemannia elongata AG-77</name>
    <dbReference type="NCBI Taxonomy" id="1314771"/>
    <lineage>
        <taxon>Eukaryota</taxon>
        <taxon>Fungi</taxon>
        <taxon>Fungi incertae sedis</taxon>
        <taxon>Mucoromycota</taxon>
        <taxon>Mortierellomycotina</taxon>
        <taxon>Mortierellomycetes</taxon>
        <taxon>Mortierellales</taxon>
        <taxon>Mortierellaceae</taxon>
        <taxon>Linnemannia</taxon>
    </lineage>
</organism>
<feature type="signal peptide" evidence="5">
    <location>
        <begin position="1"/>
        <end position="20"/>
    </location>
</feature>
<feature type="domain" description="FAD-binding" evidence="6">
    <location>
        <begin position="297"/>
        <end position="349"/>
    </location>
</feature>
<dbReference type="AlphaFoldDB" id="A0A197JCS5"/>
<dbReference type="SUPFAM" id="SSF51905">
    <property type="entry name" value="FAD/NAD(P)-binding domain"/>
    <property type="match status" value="1"/>
</dbReference>
<dbReference type="Gene3D" id="3.50.50.60">
    <property type="entry name" value="FAD/NAD(P)-binding domain"/>
    <property type="match status" value="1"/>
</dbReference>
<dbReference type="GO" id="GO:0004497">
    <property type="term" value="F:monooxygenase activity"/>
    <property type="evidence" value="ECO:0007669"/>
    <property type="project" value="InterPro"/>
</dbReference>
<dbReference type="InterPro" id="IPR002938">
    <property type="entry name" value="FAD-bd"/>
</dbReference>
<dbReference type="PRINTS" id="PR00420">
    <property type="entry name" value="RNGMNOXGNASE"/>
</dbReference>
<evidence type="ECO:0000256" key="5">
    <source>
        <dbReference type="SAM" id="SignalP"/>
    </source>
</evidence>
<dbReference type="PANTHER" id="PTHR47356">
    <property type="entry name" value="FAD-DEPENDENT MONOOXYGENASE ASQG-RELATED"/>
    <property type="match status" value="1"/>
</dbReference>
<dbReference type="EMBL" id="KV442140">
    <property type="protein sequence ID" value="OAQ22823.1"/>
    <property type="molecule type" value="Genomic_DNA"/>
</dbReference>
<sequence>MASKLHVLIVGCGTAGLMLANLLEKACISYQIFEKTKELKPLGSAIALTTLSHIFEQLGMYDELMAVSKKFGALHLIQEDLKHRNTFNARAPGLDVEEVYGDYTQVIARYDLIRVLLSRIPPRKILYNKRVLSTKHEDDEVIIHCHDNTTYGGTILVGADGAYSSVRQNMYKELSVKGLLPKVDAKPLGYDYDCLVGVTKPLDPKKYPVLNDEFCEFQIVLGKEIPYSWWFMPLANDTLGWMVTQDVRKNGTAVERNFRFSEWDLDSAKNMCDKVRHLPCPYGGTLGDILDETPKEVISKVMLEDKFFTTWYHKRTVLLGDACHKMLPFGGQGATMAMQSAVTLANLLFDMRNVTEPEITRVFKQYYGARSGPGKLAVNSSHKTGSVMHMRGTFGNVFRHIGFNWMPRWAMKKGMDSYNGYKEQISFLPFTKFRGTFVPRTNKPSRRMAPGSNIAMAV</sequence>
<evidence type="ECO:0000256" key="4">
    <source>
        <dbReference type="ARBA" id="ARBA00023002"/>
    </source>
</evidence>
<keyword evidence="4" id="KW-0560">Oxidoreductase</keyword>
<evidence type="ECO:0000256" key="2">
    <source>
        <dbReference type="ARBA" id="ARBA00022630"/>
    </source>
</evidence>
<feature type="domain" description="FAD-binding" evidence="6">
    <location>
        <begin position="5"/>
        <end position="171"/>
    </location>
</feature>
<dbReference type="PANTHER" id="PTHR47356:SF2">
    <property type="entry name" value="FAD-BINDING DOMAIN-CONTAINING PROTEIN-RELATED"/>
    <property type="match status" value="1"/>
</dbReference>
<name>A0A197JCS5_9FUNG</name>
<dbReference type="STRING" id="1314771.A0A197JCS5"/>
<proteinExistence type="inferred from homology"/>
<evidence type="ECO:0000259" key="6">
    <source>
        <dbReference type="Pfam" id="PF01494"/>
    </source>
</evidence>
<keyword evidence="3" id="KW-0274">FAD</keyword>
<protein>
    <submittedName>
        <fullName evidence="7">FAD/NAD(P)-binding domain-containing protein</fullName>
    </submittedName>
</protein>
<comment type="similarity">
    <text evidence="1">Belongs to the paxM FAD-dependent monooxygenase family.</text>
</comment>
<evidence type="ECO:0000256" key="1">
    <source>
        <dbReference type="ARBA" id="ARBA00007992"/>
    </source>
</evidence>
<evidence type="ECO:0000313" key="7">
    <source>
        <dbReference type="EMBL" id="OAQ22823.1"/>
    </source>
</evidence>
<evidence type="ECO:0000256" key="3">
    <source>
        <dbReference type="ARBA" id="ARBA00022827"/>
    </source>
</evidence>
<feature type="chain" id="PRO_5008275796" evidence="5">
    <location>
        <begin position="21"/>
        <end position="458"/>
    </location>
</feature>
<gene>
    <name evidence="7" type="ORF">K457DRAFT_143175</name>
</gene>
<dbReference type="InterPro" id="IPR036188">
    <property type="entry name" value="FAD/NAD-bd_sf"/>
</dbReference>
<keyword evidence="8" id="KW-1185">Reference proteome</keyword>
<dbReference type="Proteomes" id="UP000078512">
    <property type="component" value="Unassembled WGS sequence"/>
</dbReference>
<reference evidence="7 8" key="1">
    <citation type="submission" date="2016-05" db="EMBL/GenBank/DDBJ databases">
        <title>Genome sequencing reveals origins of a unique bacterial endosymbiosis in the earliest lineages of terrestrial Fungi.</title>
        <authorList>
            <consortium name="DOE Joint Genome Institute"/>
            <person name="Uehling J."/>
            <person name="Gryganskyi A."/>
            <person name="Hameed K."/>
            <person name="Tschaplinski T."/>
            <person name="Misztal P."/>
            <person name="Wu S."/>
            <person name="Desiro A."/>
            <person name="Vande Pol N."/>
            <person name="Du Z.-Y."/>
            <person name="Zienkiewicz A."/>
            <person name="Zienkiewicz K."/>
            <person name="Morin E."/>
            <person name="Tisserant E."/>
            <person name="Splivallo R."/>
            <person name="Hainaut M."/>
            <person name="Henrissat B."/>
            <person name="Ohm R."/>
            <person name="Kuo A."/>
            <person name="Yan J."/>
            <person name="Lipzen A."/>
            <person name="Nolan M."/>
            <person name="Labutti K."/>
            <person name="Barry K."/>
            <person name="Goldstein A."/>
            <person name="Labbe J."/>
            <person name="Schadt C."/>
            <person name="Tuskan G."/>
            <person name="Grigoriev I."/>
            <person name="Martin F."/>
            <person name="Vilgalys R."/>
            <person name="Bonito G."/>
        </authorList>
    </citation>
    <scope>NUCLEOTIDE SEQUENCE [LARGE SCALE GENOMIC DNA]</scope>
    <source>
        <strain evidence="7 8">AG-77</strain>
    </source>
</reference>
<dbReference type="OrthoDB" id="655030at2759"/>